<proteinExistence type="predicted"/>
<sequence>MVFAGTGEDPIVLHHIIDSSFIFDAEDTRTPLRLHLILIFPFAIFSVNVFITEDIRSTGESKQITPSLANRPSSSVNKSSPNFFAHSFSCHLTLPQIWRFPIGILDHLDYRKSGYRHLKHE</sequence>
<dbReference type="EMBL" id="CM042017">
    <property type="protein sequence ID" value="KAI3691367.1"/>
    <property type="molecule type" value="Genomic_DNA"/>
</dbReference>
<dbReference type="Proteomes" id="UP001055811">
    <property type="component" value="Linkage Group LG09"/>
</dbReference>
<evidence type="ECO:0000313" key="2">
    <source>
        <dbReference type="Proteomes" id="UP001055811"/>
    </source>
</evidence>
<reference evidence="2" key="1">
    <citation type="journal article" date="2022" name="Mol. Ecol. Resour.">
        <title>The genomes of chicory, endive, great burdock and yacon provide insights into Asteraceae palaeo-polyploidization history and plant inulin production.</title>
        <authorList>
            <person name="Fan W."/>
            <person name="Wang S."/>
            <person name="Wang H."/>
            <person name="Wang A."/>
            <person name="Jiang F."/>
            <person name="Liu H."/>
            <person name="Zhao H."/>
            <person name="Xu D."/>
            <person name="Zhang Y."/>
        </authorList>
    </citation>
    <scope>NUCLEOTIDE SEQUENCE [LARGE SCALE GENOMIC DNA]</scope>
    <source>
        <strain evidence="2">cv. Punajuju</strain>
    </source>
</reference>
<evidence type="ECO:0000313" key="1">
    <source>
        <dbReference type="EMBL" id="KAI3691367.1"/>
    </source>
</evidence>
<name>A0ACB8Z0P9_CICIN</name>
<protein>
    <submittedName>
        <fullName evidence="1">Uncharacterized protein</fullName>
    </submittedName>
</protein>
<organism evidence="1 2">
    <name type="scientific">Cichorium intybus</name>
    <name type="common">Chicory</name>
    <dbReference type="NCBI Taxonomy" id="13427"/>
    <lineage>
        <taxon>Eukaryota</taxon>
        <taxon>Viridiplantae</taxon>
        <taxon>Streptophyta</taxon>
        <taxon>Embryophyta</taxon>
        <taxon>Tracheophyta</taxon>
        <taxon>Spermatophyta</taxon>
        <taxon>Magnoliopsida</taxon>
        <taxon>eudicotyledons</taxon>
        <taxon>Gunneridae</taxon>
        <taxon>Pentapetalae</taxon>
        <taxon>asterids</taxon>
        <taxon>campanulids</taxon>
        <taxon>Asterales</taxon>
        <taxon>Asteraceae</taxon>
        <taxon>Cichorioideae</taxon>
        <taxon>Cichorieae</taxon>
        <taxon>Cichoriinae</taxon>
        <taxon>Cichorium</taxon>
    </lineage>
</organism>
<accession>A0ACB8Z0P9</accession>
<keyword evidence="2" id="KW-1185">Reference proteome</keyword>
<comment type="caution">
    <text evidence="1">The sequence shown here is derived from an EMBL/GenBank/DDBJ whole genome shotgun (WGS) entry which is preliminary data.</text>
</comment>
<gene>
    <name evidence="1" type="ORF">L2E82_49716</name>
</gene>
<reference evidence="1 2" key="2">
    <citation type="journal article" date="2022" name="Mol. Ecol. Resour.">
        <title>The genomes of chicory, endive, great burdock and yacon provide insights into Asteraceae paleo-polyploidization history and plant inulin production.</title>
        <authorList>
            <person name="Fan W."/>
            <person name="Wang S."/>
            <person name="Wang H."/>
            <person name="Wang A."/>
            <person name="Jiang F."/>
            <person name="Liu H."/>
            <person name="Zhao H."/>
            <person name="Xu D."/>
            <person name="Zhang Y."/>
        </authorList>
    </citation>
    <scope>NUCLEOTIDE SEQUENCE [LARGE SCALE GENOMIC DNA]</scope>
    <source>
        <strain evidence="2">cv. Punajuju</strain>
        <tissue evidence="1">Leaves</tissue>
    </source>
</reference>